<proteinExistence type="predicted"/>
<feature type="region of interest" description="Disordered" evidence="1">
    <location>
        <begin position="538"/>
        <end position="567"/>
    </location>
</feature>
<feature type="region of interest" description="Disordered" evidence="1">
    <location>
        <begin position="432"/>
        <end position="481"/>
    </location>
</feature>
<feature type="region of interest" description="Disordered" evidence="1">
    <location>
        <begin position="987"/>
        <end position="1009"/>
    </location>
</feature>
<evidence type="ECO:0000313" key="2">
    <source>
        <dbReference type="EnsemblMetazoa" id="GPAI013331-PA"/>
    </source>
</evidence>
<feature type="compositionally biased region" description="Low complexity" evidence="1">
    <location>
        <begin position="373"/>
        <end position="383"/>
    </location>
</feature>
<feature type="compositionally biased region" description="Basic and acidic residues" evidence="1">
    <location>
        <begin position="551"/>
        <end position="561"/>
    </location>
</feature>
<organism evidence="2 3">
    <name type="scientific">Glossina pallidipes</name>
    <name type="common">Tsetse fly</name>
    <dbReference type="NCBI Taxonomy" id="7398"/>
    <lineage>
        <taxon>Eukaryota</taxon>
        <taxon>Metazoa</taxon>
        <taxon>Ecdysozoa</taxon>
        <taxon>Arthropoda</taxon>
        <taxon>Hexapoda</taxon>
        <taxon>Insecta</taxon>
        <taxon>Pterygota</taxon>
        <taxon>Neoptera</taxon>
        <taxon>Endopterygota</taxon>
        <taxon>Diptera</taxon>
        <taxon>Brachycera</taxon>
        <taxon>Muscomorpha</taxon>
        <taxon>Hippoboscoidea</taxon>
        <taxon>Glossinidae</taxon>
        <taxon>Glossina</taxon>
    </lineage>
</organism>
<protein>
    <submittedName>
        <fullName evidence="2">Uncharacterized protein</fullName>
    </submittedName>
</protein>
<keyword evidence="3" id="KW-1185">Reference proteome</keyword>
<accession>A0A1A9ZFV6</accession>
<dbReference type="VEuPathDB" id="VectorBase:GPAI013331"/>
<reference evidence="2" key="2">
    <citation type="submission" date="2020-05" db="UniProtKB">
        <authorList>
            <consortium name="EnsemblMetazoa"/>
        </authorList>
    </citation>
    <scope>IDENTIFICATION</scope>
    <source>
        <strain evidence="2">IAEA</strain>
    </source>
</reference>
<feature type="region of interest" description="Disordered" evidence="1">
    <location>
        <begin position="1113"/>
        <end position="1142"/>
    </location>
</feature>
<reference evidence="3" key="1">
    <citation type="submission" date="2014-03" db="EMBL/GenBank/DDBJ databases">
        <authorList>
            <person name="Aksoy S."/>
            <person name="Warren W."/>
            <person name="Wilson R.K."/>
        </authorList>
    </citation>
    <scope>NUCLEOTIDE SEQUENCE [LARGE SCALE GENOMIC DNA]</scope>
    <source>
        <strain evidence="3">IAEA</strain>
    </source>
</reference>
<feature type="compositionally biased region" description="Low complexity" evidence="1">
    <location>
        <begin position="541"/>
        <end position="550"/>
    </location>
</feature>
<feature type="region of interest" description="Disordered" evidence="1">
    <location>
        <begin position="362"/>
        <end position="390"/>
    </location>
</feature>
<sequence length="1333" mass="149624">MHTTVISTEAMTVMAITELLDTAMPTSEDKQVKKNVKPFTTNTNATTPATKAKTIFNWLKNNTTTSVTKSVDNSVTITATPTTNNHNRFDTLEKQQKQQSSSTDKCTCLTLKTLNNTLANNNNNNNNNNNDNSNNKNNKSLTSFLNYNADEAFRDFRGVQTLRRLWNKRITANKESSSALRIKAGKDSDHNFTKSVNCLTNTANAGKLPPVSSTEEKLTCGLGTSTHRKRAQSLHDCSLLDSRESIDHSLLTDLEFQIHLEKDNFYKYKTAEQATKLRELSENTKPRRKSSVGIVTNEGVFYPSTKQEYLSSLQKHGSCAKTSIAISQSTMAIRDCNRDNANICFDDNVNLIVVTAARKTERDKVGSNKMKQTSTTTTQLPTTEGQNDTVSNYSPTASTLEIINSTARVSQCRVTNKESAKALCAVSNCRDSNSLPAASPVSRSNTKRSSSVATRKYSFRTHSRSYHHNTSRKMYPSKDTMPSSISNQFSLVAKLTQQFNEIIQKDHTLLTEVKRKNGILMTRGGHIYKVVESPALAGKTSSPNISCSSSRSRDKSLERVNSKSSTVQKTIKKFENGRLSNADNTKPKVPTKSLQVLKKSNEIVLSRRGAVAHRMPVTRTLLLSKEPETKIDARNTSPLEIVKEEAKVLLENSGQTSELKGEVNELISEKTEDMVNQKQNDGCIYIDNERNRKQGKYDNVLKADKEDEQCEEEYTLHREREGKQVQGELLYELTRTLSVGDSKMKNEIEKHLAENAITLSAAIAPKNDVSQTETAALEDGRELKIEERDQQKQAETVKSERTDANYNIIQRDETKHCEILTDCKGEEGSLSEEKLKQRKHKYAKIYEKFRFRSPFSNKKTTSAEKNKLEINESPKMLGNVNDENLNETFSDDVKNSDSKSLHALEMVDQKLDNSVQHPETILDENNEFQQVLLPNQSFVFQTCTKEANDKLLVTQAVNVTLVNSLQECLVLKDKQLKENVQEESLYEFIGPQPKQDSKSEEKEEKEENVYSKRPSFLYKTCNVLAMSECRPLIAEDDAELAEEEEDIYQSLEDVEVQKTIGEILVEETSQTVNSQNVDDYEIIENLNIAKSDDKEKSQQFFVFDGYEECFPPPAEDNNKSIVTNPGVRNTNDELPELPKPKKRYIKSPLPCKRIAKTSGLPSTDDHSHYTDDENIYDTIKGSDCYESLHSINNKLHSKTHDPKGPDTISLTSNCYESITQYRRNPNITTATSSSSNSSTLTISSEHKTNSLYEDSATSGTVLGYTGMSSKRIYRLGTRSDFGEIGKMSTCGSVAYAATQSVGSDNSDDWIDVTDNENADGEQKFSQNKLQYIV</sequence>
<name>A0A1A9ZFV6_GLOPL</name>
<evidence type="ECO:0000313" key="3">
    <source>
        <dbReference type="Proteomes" id="UP000092445"/>
    </source>
</evidence>
<evidence type="ECO:0000256" key="1">
    <source>
        <dbReference type="SAM" id="MobiDB-lite"/>
    </source>
</evidence>
<feature type="region of interest" description="Disordered" evidence="1">
    <location>
        <begin position="119"/>
        <end position="141"/>
    </location>
</feature>
<feature type="compositionally biased region" description="Basic residues" evidence="1">
    <location>
        <begin position="457"/>
        <end position="471"/>
    </location>
</feature>
<dbReference type="STRING" id="7398.A0A1A9ZFV6"/>
<feature type="compositionally biased region" description="Polar residues" evidence="1">
    <location>
        <begin position="432"/>
        <end position="453"/>
    </location>
</feature>
<feature type="compositionally biased region" description="Basic and acidic residues" evidence="1">
    <location>
        <begin position="995"/>
        <end position="1009"/>
    </location>
</feature>
<feature type="compositionally biased region" description="Polar residues" evidence="1">
    <location>
        <begin position="1119"/>
        <end position="1129"/>
    </location>
</feature>
<dbReference type="Proteomes" id="UP000092445">
    <property type="component" value="Unassembled WGS sequence"/>
</dbReference>
<dbReference type="EnsemblMetazoa" id="GPAI013331-RA">
    <property type="protein sequence ID" value="GPAI013331-PA"/>
    <property type="gene ID" value="GPAI013331"/>
</dbReference>